<dbReference type="PROSITE" id="PS00747">
    <property type="entry name" value="GLUTR"/>
    <property type="match status" value="1"/>
</dbReference>
<comment type="miscellaneous">
    <text evidence="4">During catalysis, the active site Cys acts as a nucleophile attacking the alpha-carbonyl group of tRNA-bound glutamate with the formation of a thioester intermediate between enzyme and glutamate, and the concomitant release of tRNA(Glu). The thioester intermediate is finally reduced by direct hydride transfer from NADPH, to form the product GSA.</text>
</comment>
<dbReference type="AlphaFoldDB" id="A0A8J6TWQ2"/>
<dbReference type="PANTHER" id="PTHR43013:SF1">
    <property type="entry name" value="GLUTAMYL-TRNA REDUCTASE"/>
    <property type="match status" value="1"/>
</dbReference>
<accession>A0A8J6TWQ2</accession>
<reference evidence="10" key="1">
    <citation type="submission" date="2020-08" db="EMBL/GenBank/DDBJ databases">
        <title>Genome public.</title>
        <authorList>
            <person name="Liu C."/>
            <person name="Sun Q."/>
        </authorList>
    </citation>
    <scope>NUCLEOTIDE SEQUENCE</scope>
    <source>
        <strain evidence="10">NSJ-15</strain>
    </source>
</reference>
<dbReference type="UniPathway" id="UPA00251">
    <property type="reaction ID" value="UER00316"/>
</dbReference>
<evidence type="ECO:0000256" key="3">
    <source>
        <dbReference type="ARBA" id="ARBA00023244"/>
    </source>
</evidence>
<keyword evidence="2 4" id="KW-0560">Oxidoreductase</keyword>
<evidence type="ECO:0000259" key="8">
    <source>
        <dbReference type="Pfam" id="PF01488"/>
    </source>
</evidence>
<organism evidence="10 11">
    <name type="scientific">Massiliimalia timonensis</name>
    <dbReference type="NCBI Taxonomy" id="1987501"/>
    <lineage>
        <taxon>Bacteria</taxon>
        <taxon>Bacillati</taxon>
        <taxon>Bacillota</taxon>
        <taxon>Clostridia</taxon>
        <taxon>Eubacteriales</taxon>
        <taxon>Oscillospiraceae</taxon>
        <taxon>Massiliimalia</taxon>
    </lineage>
</organism>
<dbReference type="PANTHER" id="PTHR43013">
    <property type="entry name" value="GLUTAMYL-TRNA REDUCTASE"/>
    <property type="match status" value="1"/>
</dbReference>
<evidence type="ECO:0000259" key="9">
    <source>
        <dbReference type="Pfam" id="PF05201"/>
    </source>
</evidence>
<dbReference type="PIRSF" id="PIRSF000445">
    <property type="entry name" value="4pyrrol_synth_GluRdtase"/>
    <property type="match status" value="1"/>
</dbReference>
<comment type="function">
    <text evidence="4">Catalyzes the NADPH-dependent reduction of glutamyl-tRNA(Glu) to glutamate 1-semialdehyde (GSA).</text>
</comment>
<feature type="binding site" evidence="4 6">
    <location>
        <begin position="114"/>
        <end position="116"/>
    </location>
    <ligand>
        <name>substrate</name>
    </ligand>
</feature>
<evidence type="ECO:0000256" key="4">
    <source>
        <dbReference type="HAMAP-Rule" id="MF_00087"/>
    </source>
</evidence>
<dbReference type="HAMAP" id="MF_00087">
    <property type="entry name" value="Glu_tRNA_reductase"/>
    <property type="match status" value="1"/>
</dbReference>
<dbReference type="InterPro" id="IPR036343">
    <property type="entry name" value="GluRdtase_N_sf"/>
</dbReference>
<comment type="caution">
    <text evidence="4">Lacks conserved residue(s) required for the propagation of feature annotation.</text>
</comment>
<keyword evidence="11" id="KW-1185">Reference proteome</keyword>
<dbReference type="Proteomes" id="UP000632659">
    <property type="component" value="Unassembled WGS sequence"/>
</dbReference>
<feature type="domain" description="Glutamyl-tRNA reductase N-terminal" evidence="9">
    <location>
        <begin position="7"/>
        <end position="155"/>
    </location>
</feature>
<dbReference type="InterPro" id="IPR036291">
    <property type="entry name" value="NAD(P)-bd_dom_sf"/>
</dbReference>
<comment type="subunit">
    <text evidence="4">Homodimer.</text>
</comment>
<dbReference type="InterPro" id="IPR000343">
    <property type="entry name" value="4pyrrol_synth_GluRdtase"/>
</dbReference>
<evidence type="ECO:0000256" key="1">
    <source>
        <dbReference type="ARBA" id="ARBA00022857"/>
    </source>
</evidence>
<dbReference type="SUPFAM" id="SSF51735">
    <property type="entry name" value="NAD(P)-binding Rossmann-fold domains"/>
    <property type="match status" value="1"/>
</dbReference>
<keyword evidence="1 4" id="KW-0521">NADP</keyword>
<keyword evidence="3 4" id="KW-0627">Porphyrin biosynthesis</keyword>
<dbReference type="InterPro" id="IPR015895">
    <property type="entry name" value="4pyrrol_synth_GluRdtase_N"/>
</dbReference>
<feature type="domain" description="Quinate/shikimate 5-dehydrogenase/glutamyl-tRNA reductase" evidence="8">
    <location>
        <begin position="175"/>
        <end position="295"/>
    </location>
</feature>
<feature type="active site" description="Nucleophile" evidence="4 5">
    <location>
        <position position="50"/>
    </location>
</feature>
<dbReference type="SUPFAM" id="SSF69742">
    <property type="entry name" value="Glutamyl tRNA-reductase catalytic, N-terminal domain"/>
    <property type="match status" value="1"/>
</dbReference>
<proteinExistence type="inferred from homology"/>
<evidence type="ECO:0000256" key="5">
    <source>
        <dbReference type="PIRSR" id="PIRSR000445-1"/>
    </source>
</evidence>
<evidence type="ECO:0000313" key="10">
    <source>
        <dbReference type="EMBL" id="MBC8610075.1"/>
    </source>
</evidence>
<feature type="binding site" evidence="4 7">
    <location>
        <begin position="189"/>
        <end position="194"/>
    </location>
    <ligand>
        <name>NADP(+)</name>
        <dbReference type="ChEBI" id="CHEBI:58349"/>
    </ligand>
</feature>
<feature type="binding site" evidence="4 6">
    <location>
        <position position="120"/>
    </location>
    <ligand>
        <name>substrate</name>
    </ligand>
</feature>
<dbReference type="NCBIfam" id="TIGR01035">
    <property type="entry name" value="hemA"/>
    <property type="match status" value="1"/>
</dbReference>
<comment type="domain">
    <text evidence="4">Possesses an unusual extended V-shaped dimeric structure with each monomer consisting of three distinct domains arranged along a curved 'spinal' alpha-helix. The N-terminal catalytic domain specifically recognizes the glutamate moiety of the substrate. The second domain is the NADPH-binding domain, and the third C-terminal domain is responsible for dimerization.</text>
</comment>
<dbReference type="InterPro" id="IPR006151">
    <property type="entry name" value="Shikm_DH/Glu-tRNA_Rdtase"/>
</dbReference>
<dbReference type="RefSeq" id="WP_187536219.1">
    <property type="nucleotide sequence ID" value="NZ_JACRTL010000001.1"/>
</dbReference>
<sequence length="412" mass="45750">MNILTAGIDFHKADVAQREPFSLTAAALARTLRQIRWQPGVDECLLISTCNRTELWVCGNQTDGTALSPVKLLCEARGLDETGYLPYFTVRQGMDAVRYLCELASGIHSQIFGDDQIISQVKNALHIAREEHCAGTVLEVLFRTAVTAAKKVKSSVLCSAVDRSVAAAVLRLLQEQHISVAGKPCLVIGNGEIGRLTAANLEQAGGKVTMTLRQYKHRDTVIPAGCSVIPYEDRYKRLGDFQIVVSATTSPHHTLVAEQVRSVLKQETVFLDLALPRDIEPEVRTLPLAALFDMDCFSSLTQQAEERQLAAVRAVLTEFEEEFETWYSFRQYIPAVQQISKLSGKETAARLKKELRSYPLSDSEQEVLLRKIQNTSAKVVSNILFGLREELGENALEESFRALSDSAKRLQK</sequence>
<evidence type="ECO:0000256" key="7">
    <source>
        <dbReference type="PIRSR" id="PIRSR000445-3"/>
    </source>
</evidence>
<dbReference type="Gene3D" id="3.30.460.30">
    <property type="entry name" value="Glutamyl-tRNA reductase, N-terminal domain"/>
    <property type="match status" value="1"/>
</dbReference>
<dbReference type="EMBL" id="JACRTL010000001">
    <property type="protein sequence ID" value="MBC8610075.1"/>
    <property type="molecule type" value="Genomic_DNA"/>
</dbReference>
<dbReference type="GO" id="GO:0019353">
    <property type="term" value="P:protoporphyrinogen IX biosynthetic process from glutamate"/>
    <property type="evidence" value="ECO:0007669"/>
    <property type="project" value="TreeGrafter"/>
</dbReference>
<evidence type="ECO:0000256" key="2">
    <source>
        <dbReference type="ARBA" id="ARBA00023002"/>
    </source>
</evidence>
<dbReference type="GO" id="GO:0008883">
    <property type="term" value="F:glutamyl-tRNA reductase activity"/>
    <property type="evidence" value="ECO:0007669"/>
    <property type="project" value="UniProtKB-UniRule"/>
</dbReference>
<dbReference type="Pfam" id="PF05201">
    <property type="entry name" value="GlutR_N"/>
    <property type="match status" value="1"/>
</dbReference>
<comment type="caution">
    <text evidence="10">The sequence shown here is derived from an EMBL/GenBank/DDBJ whole genome shotgun (WGS) entry which is preliminary data.</text>
</comment>
<comment type="catalytic activity">
    <reaction evidence="4">
        <text>(S)-4-amino-5-oxopentanoate + tRNA(Glu) + NADP(+) = L-glutamyl-tRNA(Glu) + NADPH + H(+)</text>
        <dbReference type="Rhea" id="RHEA:12344"/>
        <dbReference type="Rhea" id="RHEA-COMP:9663"/>
        <dbReference type="Rhea" id="RHEA-COMP:9680"/>
        <dbReference type="ChEBI" id="CHEBI:15378"/>
        <dbReference type="ChEBI" id="CHEBI:57501"/>
        <dbReference type="ChEBI" id="CHEBI:57783"/>
        <dbReference type="ChEBI" id="CHEBI:58349"/>
        <dbReference type="ChEBI" id="CHEBI:78442"/>
        <dbReference type="ChEBI" id="CHEBI:78520"/>
        <dbReference type="EC" id="1.2.1.70"/>
    </reaction>
</comment>
<gene>
    <name evidence="4 10" type="primary">hemA</name>
    <name evidence="10" type="ORF">H8702_02920</name>
</gene>
<feature type="binding site" evidence="4 6">
    <location>
        <begin position="49"/>
        <end position="52"/>
    </location>
    <ligand>
        <name>substrate</name>
    </ligand>
</feature>
<dbReference type="GO" id="GO:0050661">
    <property type="term" value="F:NADP binding"/>
    <property type="evidence" value="ECO:0007669"/>
    <property type="project" value="InterPro"/>
</dbReference>
<dbReference type="Gene3D" id="3.40.50.720">
    <property type="entry name" value="NAD(P)-binding Rossmann-like Domain"/>
    <property type="match status" value="1"/>
</dbReference>
<dbReference type="FunFam" id="3.30.460.30:FF:000001">
    <property type="entry name" value="Glutamyl-tRNA reductase"/>
    <property type="match status" value="1"/>
</dbReference>
<dbReference type="InterPro" id="IPR018214">
    <property type="entry name" value="GluRdtase_CS"/>
</dbReference>
<dbReference type="Pfam" id="PF01488">
    <property type="entry name" value="Shikimate_DH"/>
    <property type="match status" value="1"/>
</dbReference>
<comment type="pathway">
    <text evidence="4">Porphyrin-containing compound metabolism; protoporphyrin-IX biosynthesis; 5-aminolevulinate from L-glutamyl-tRNA(Glu): step 1/2.</text>
</comment>
<evidence type="ECO:0000313" key="11">
    <source>
        <dbReference type="Proteomes" id="UP000632659"/>
    </source>
</evidence>
<dbReference type="EC" id="1.2.1.70" evidence="4"/>
<feature type="binding site" evidence="4 6">
    <location>
        <position position="109"/>
    </location>
    <ligand>
        <name>substrate</name>
    </ligand>
</feature>
<protein>
    <recommendedName>
        <fullName evidence="4">Glutamyl-tRNA reductase</fullName>
        <shortName evidence="4">GluTR</shortName>
        <ecNumber evidence="4">1.2.1.70</ecNumber>
    </recommendedName>
</protein>
<evidence type="ECO:0000256" key="6">
    <source>
        <dbReference type="PIRSR" id="PIRSR000445-2"/>
    </source>
</evidence>
<name>A0A8J6TWQ2_9FIRM</name>
<comment type="similarity">
    <text evidence="4">Belongs to the glutamyl-tRNA reductase family.</text>
</comment>